<evidence type="ECO:0000313" key="2">
    <source>
        <dbReference type="Proteomes" id="UP000233551"/>
    </source>
</evidence>
<gene>
    <name evidence="1" type="ORF">CRG98_039182</name>
</gene>
<proteinExistence type="predicted"/>
<comment type="caution">
    <text evidence="1">The sequence shown here is derived from an EMBL/GenBank/DDBJ whole genome shotgun (WGS) entry which is preliminary data.</text>
</comment>
<reference evidence="1 2" key="1">
    <citation type="submission" date="2017-11" db="EMBL/GenBank/DDBJ databases">
        <title>De-novo sequencing of pomegranate (Punica granatum L.) genome.</title>
        <authorList>
            <person name="Akparov Z."/>
            <person name="Amiraslanov A."/>
            <person name="Hajiyeva S."/>
            <person name="Abbasov M."/>
            <person name="Kaur K."/>
            <person name="Hamwieh A."/>
            <person name="Solovyev V."/>
            <person name="Salamov A."/>
            <person name="Braich B."/>
            <person name="Kosarev P."/>
            <person name="Mahmoud A."/>
            <person name="Hajiyev E."/>
            <person name="Babayeva S."/>
            <person name="Izzatullayeva V."/>
            <person name="Mammadov A."/>
            <person name="Mammadov A."/>
            <person name="Sharifova S."/>
            <person name="Ojaghi J."/>
            <person name="Eynullazada K."/>
            <person name="Bayramov B."/>
            <person name="Abdulazimova A."/>
            <person name="Shahmuradov I."/>
        </authorList>
    </citation>
    <scope>NUCLEOTIDE SEQUENCE [LARGE SCALE GENOMIC DNA]</scope>
    <source>
        <strain evidence="2">cv. AG2017</strain>
        <tissue evidence="1">Leaf</tissue>
    </source>
</reference>
<evidence type="ECO:0008006" key="3">
    <source>
        <dbReference type="Google" id="ProtNLM"/>
    </source>
</evidence>
<organism evidence="1 2">
    <name type="scientific">Punica granatum</name>
    <name type="common">Pomegranate</name>
    <dbReference type="NCBI Taxonomy" id="22663"/>
    <lineage>
        <taxon>Eukaryota</taxon>
        <taxon>Viridiplantae</taxon>
        <taxon>Streptophyta</taxon>
        <taxon>Embryophyta</taxon>
        <taxon>Tracheophyta</taxon>
        <taxon>Spermatophyta</taxon>
        <taxon>Magnoliopsida</taxon>
        <taxon>eudicotyledons</taxon>
        <taxon>Gunneridae</taxon>
        <taxon>Pentapetalae</taxon>
        <taxon>rosids</taxon>
        <taxon>malvids</taxon>
        <taxon>Myrtales</taxon>
        <taxon>Lythraceae</taxon>
        <taxon>Punica</taxon>
    </lineage>
</organism>
<dbReference type="Proteomes" id="UP000233551">
    <property type="component" value="Unassembled WGS sequence"/>
</dbReference>
<dbReference type="AlphaFoldDB" id="A0A2I0IAN5"/>
<evidence type="ECO:0000313" key="1">
    <source>
        <dbReference type="EMBL" id="PKI40426.1"/>
    </source>
</evidence>
<accession>A0A2I0IAN5</accession>
<dbReference type="EMBL" id="PGOL01003563">
    <property type="protein sequence ID" value="PKI40426.1"/>
    <property type="molecule type" value="Genomic_DNA"/>
</dbReference>
<keyword evidence="2" id="KW-1185">Reference proteome</keyword>
<sequence length="158" mass="18807">METERELEELLAQEELLWYQKSWSDWVQLGDRNTKHFHSKAIIKRNALRIEGLRVGNDEWCFDEATLKNFVIDHFRRFYSEEISGSRLILTLPSRWLHPIGCRVWRRSGRKLAREINHTLIVLISKVANLEEEGFMTVKVDLEKAYDSLSWDFIVETL</sequence>
<name>A0A2I0IAN5_PUNGR</name>
<protein>
    <recommendedName>
        <fullName evidence="3">Reverse transcriptase domain-containing protein</fullName>
    </recommendedName>
</protein>